<dbReference type="Pfam" id="PF04117">
    <property type="entry name" value="Mpv17_PMP22"/>
    <property type="match status" value="1"/>
</dbReference>
<dbReference type="GO" id="GO:0016020">
    <property type="term" value="C:membrane"/>
    <property type="evidence" value="ECO:0007669"/>
    <property type="project" value="UniProtKB-SubCell"/>
</dbReference>
<keyword evidence="4" id="KW-1133">Transmembrane helix</keyword>
<evidence type="ECO:0000256" key="2">
    <source>
        <dbReference type="ARBA" id="ARBA00006824"/>
    </source>
</evidence>
<comment type="subcellular location">
    <subcellularLocation>
        <location evidence="1">Membrane</location>
        <topology evidence="1">Multi-pass membrane protein</topology>
    </subcellularLocation>
</comment>
<dbReference type="EMBL" id="JBGFUD010004956">
    <property type="protein sequence ID" value="MFH4980030.1"/>
    <property type="molecule type" value="Genomic_DNA"/>
</dbReference>
<feature type="region of interest" description="Disordered" evidence="7">
    <location>
        <begin position="181"/>
        <end position="200"/>
    </location>
</feature>
<accession>A0ABD6EJ75</accession>
<evidence type="ECO:0000256" key="3">
    <source>
        <dbReference type="ARBA" id="ARBA00022692"/>
    </source>
</evidence>
<gene>
    <name evidence="8" type="ORF">AB6A40_006739</name>
</gene>
<comment type="similarity">
    <text evidence="2 6">Belongs to the peroxisomal membrane protein PXMP2/4 family.</text>
</comment>
<dbReference type="AlphaFoldDB" id="A0ABD6EJ75"/>
<reference evidence="8 9" key="1">
    <citation type="submission" date="2024-08" db="EMBL/GenBank/DDBJ databases">
        <title>Gnathostoma spinigerum genome.</title>
        <authorList>
            <person name="Gonzalez-Bertolin B."/>
            <person name="Monzon S."/>
            <person name="Zaballos A."/>
            <person name="Jimenez P."/>
            <person name="Dekumyoy P."/>
            <person name="Varona S."/>
            <person name="Cuesta I."/>
            <person name="Sumanam S."/>
            <person name="Adisakwattana P."/>
            <person name="Gasser R.B."/>
            <person name="Hernandez-Gonzalez A."/>
            <person name="Young N.D."/>
            <person name="Perteguer M.J."/>
        </authorList>
    </citation>
    <scope>NUCLEOTIDE SEQUENCE [LARGE SCALE GENOMIC DNA]</scope>
    <source>
        <strain evidence="8">AL3</strain>
        <tissue evidence="8">Liver</tissue>
    </source>
</reference>
<evidence type="ECO:0008006" key="10">
    <source>
        <dbReference type="Google" id="ProtNLM"/>
    </source>
</evidence>
<dbReference type="PANTHER" id="PTHR11266">
    <property type="entry name" value="PEROXISOMAL MEMBRANE PROTEIN 2, PXMP2 MPV17"/>
    <property type="match status" value="1"/>
</dbReference>
<keyword evidence="9" id="KW-1185">Reference proteome</keyword>
<dbReference type="PANTHER" id="PTHR11266:SF8">
    <property type="entry name" value="MPV17-LIKE PROTEIN 2"/>
    <property type="match status" value="1"/>
</dbReference>
<proteinExistence type="inferred from homology"/>
<keyword evidence="3" id="KW-0812">Transmembrane</keyword>
<protein>
    <recommendedName>
        <fullName evidence="10">Mpv17-like protein 2</fullName>
    </recommendedName>
</protein>
<evidence type="ECO:0000256" key="7">
    <source>
        <dbReference type="SAM" id="MobiDB-lite"/>
    </source>
</evidence>
<evidence type="ECO:0000256" key="5">
    <source>
        <dbReference type="ARBA" id="ARBA00023136"/>
    </source>
</evidence>
<sequence length="200" mass="22531">MAGPVLRMVKVAFSPRYLLVTNTITCSSLLGIADGIQQYIHGDWDRRQGKPYNVWRTFRLTAIGILLGPMNHYWYRLLDSRVVFGSLSNIVAKKVTFDLAVSPVFASTFISGVSLMEGHSVIDALLEYKRKFFRVFLLDACVWPPTQAINFCFFPSSVRVLYISVVQLVYNCFLSYIKHNESDGSPTSPLEIKPYGSTAS</sequence>
<evidence type="ECO:0000313" key="8">
    <source>
        <dbReference type="EMBL" id="MFH4980030.1"/>
    </source>
</evidence>
<dbReference type="Proteomes" id="UP001608902">
    <property type="component" value="Unassembled WGS sequence"/>
</dbReference>
<evidence type="ECO:0000256" key="4">
    <source>
        <dbReference type="ARBA" id="ARBA00022989"/>
    </source>
</evidence>
<evidence type="ECO:0000256" key="1">
    <source>
        <dbReference type="ARBA" id="ARBA00004141"/>
    </source>
</evidence>
<keyword evidence="5" id="KW-0472">Membrane</keyword>
<name>A0ABD6EJ75_9BILA</name>
<dbReference type="InterPro" id="IPR007248">
    <property type="entry name" value="Mpv17_PMP22"/>
</dbReference>
<organism evidence="8 9">
    <name type="scientific">Gnathostoma spinigerum</name>
    <dbReference type="NCBI Taxonomy" id="75299"/>
    <lineage>
        <taxon>Eukaryota</taxon>
        <taxon>Metazoa</taxon>
        <taxon>Ecdysozoa</taxon>
        <taxon>Nematoda</taxon>
        <taxon>Chromadorea</taxon>
        <taxon>Rhabditida</taxon>
        <taxon>Spirurina</taxon>
        <taxon>Gnathostomatomorpha</taxon>
        <taxon>Gnathostomatoidea</taxon>
        <taxon>Gnathostomatidae</taxon>
        <taxon>Gnathostoma</taxon>
    </lineage>
</organism>
<evidence type="ECO:0000313" key="9">
    <source>
        <dbReference type="Proteomes" id="UP001608902"/>
    </source>
</evidence>
<evidence type="ECO:0000256" key="6">
    <source>
        <dbReference type="RuleBase" id="RU363053"/>
    </source>
</evidence>
<comment type="caution">
    <text evidence="8">The sequence shown here is derived from an EMBL/GenBank/DDBJ whole genome shotgun (WGS) entry which is preliminary data.</text>
</comment>